<evidence type="ECO:0000256" key="1">
    <source>
        <dbReference type="ARBA" id="ARBA00004604"/>
    </source>
</evidence>
<feature type="compositionally biased region" description="Basic and acidic residues" evidence="6">
    <location>
        <begin position="656"/>
        <end position="670"/>
    </location>
</feature>
<feature type="compositionally biased region" description="Polar residues" evidence="6">
    <location>
        <begin position="583"/>
        <end position="593"/>
    </location>
</feature>
<keyword evidence="5" id="KW-0539">Nucleus</keyword>
<dbReference type="GO" id="GO:0032040">
    <property type="term" value="C:small-subunit processome"/>
    <property type="evidence" value="ECO:0007669"/>
    <property type="project" value="TreeGrafter"/>
</dbReference>
<feature type="domain" description="Nucleolar protein 10-like second" evidence="8">
    <location>
        <begin position="374"/>
        <end position="422"/>
    </location>
</feature>
<evidence type="ECO:0000313" key="10">
    <source>
        <dbReference type="EMBL" id="KEP51907.1"/>
    </source>
</evidence>
<dbReference type="PANTHER" id="PTHR14927">
    <property type="entry name" value="NUCLEOLAR PROTEIN 10"/>
    <property type="match status" value="1"/>
</dbReference>
<feature type="domain" description="Nucleolar protein 10-like N-terminal" evidence="9">
    <location>
        <begin position="17"/>
        <end position="370"/>
    </location>
</feature>
<feature type="region of interest" description="Disordered" evidence="6">
    <location>
        <begin position="509"/>
        <end position="608"/>
    </location>
</feature>
<evidence type="ECO:0000313" key="11">
    <source>
        <dbReference type="Proteomes" id="UP000027456"/>
    </source>
</evidence>
<organism evidence="10 11">
    <name type="scientific">Rhizoctonia solani 123E</name>
    <dbReference type="NCBI Taxonomy" id="1423351"/>
    <lineage>
        <taxon>Eukaryota</taxon>
        <taxon>Fungi</taxon>
        <taxon>Dikarya</taxon>
        <taxon>Basidiomycota</taxon>
        <taxon>Agaricomycotina</taxon>
        <taxon>Agaricomycetes</taxon>
        <taxon>Cantharellales</taxon>
        <taxon>Ceratobasidiaceae</taxon>
        <taxon>Rhizoctonia</taxon>
    </lineage>
</organism>
<feature type="domain" description="NUC153" evidence="7">
    <location>
        <begin position="484"/>
        <end position="512"/>
    </location>
</feature>
<comment type="caution">
    <text evidence="10">The sequence shown here is derived from an EMBL/GenBank/DDBJ whole genome shotgun (WGS) entry which is preliminary data.</text>
</comment>
<dbReference type="Gene3D" id="2.130.10.10">
    <property type="entry name" value="YVTN repeat-like/Quinoprotein amine dehydrogenase"/>
    <property type="match status" value="1"/>
</dbReference>
<evidence type="ECO:0000256" key="4">
    <source>
        <dbReference type="ARBA" id="ARBA00022737"/>
    </source>
</evidence>
<comment type="subcellular location">
    <subcellularLocation>
        <location evidence="1">Nucleus</location>
        <location evidence="1">Nucleolus</location>
    </subcellularLocation>
</comment>
<dbReference type="STRING" id="1423351.A0A074SPG6"/>
<sequence length="689" mass="76946">MSSDIKVYTVNGAPSNSTTSLPDWLIRKRAAKGKSKREVREHVQGTIDLIQYFEFPEASNRIRTTRDGHHAMATGTYKPQIRVYDLDQMSMRFERHTDAENVDFLILSDDWTKSIHLQNDRTLELHTQGGFHYRTRIPKFGRTLAYHFPSCDALVAGAGSEVYRLNLAQGRFMAPFSLDSDVEGVNAIDINPAHQLFAFGVDGRGVVDFWDPRARARLSSLVLPVGEEGVTALASRADGLSLAVGTTAGKTLLYDLRSARPFATKDQGYGLPVQSVSWIEGGSRMAGDGLVMSADKKVVKIWDRNSPGTNFTSITPSTDLNHLHHLPGTGMLMLANEGIQMTSYYIPQLGPAPRWCSFLDNITEEMEEQTVRNVYEDYKFVERAELDRLGLTHLIGTPTLKPYMHGFFLSLKLYDAARLIANPFAYDEHRERVVRNKLEKLSESRIRSKGGDGVKVNKALAERVKRVEKKQEKEGKETVSLLSDPRFAEVFENPEFEVDAESREYGLLNPTTSKYASRGRTAVESEEDESDKLSSDGLGSDSGSDSEDGMDVDNDSDSSREGELVAYDPRSRPPQSEPRPQRKQTGPRLTTSRIRAVPNKQNQHDLGKDAHVNVLEDGGFEMSFVPSGNRDKPRQRIDRPAGNRKVGRFGAGMERGGGREEAPGENERNGRTRRRTGVRSGSKNTFRRG</sequence>
<keyword evidence="11" id="KW-1185">Reference proteome</keyword>
<evidence type="ECO:0000259" key="9">
    <source>
        <dbReference type="Pfam" id="PF23098"/>
    </source>
</evidence>
<feature type="compositionally biased region" description="Acidic residues" evidence="6">
    <location>
        <begin position="544"/>
        <end position="556"/>
    </location>
</feature>
<accession>A0A074SPG6</accession>
<reference evidence="10 11" key="1">
    <citation type="submission" date="2013-12" db="EMBL/GenBank/DDBJ databases">
        <authorList>
            <person name="Cubeta M."/>
            <person name="Pakala S."/>
            <person name="Fedorova N."/>
            <person name="Thomas E."/>
            <person name="Dean R."/>
            <person name="Jabaji S."/>
            <person name="Neate S."/>
            <person name="Toda T."/>
            <person name="Tavantzis S."/>
            <person name="Vilgalys R."/>
            <person name="Bharathan N."/>
            <person name="Pakala S."/>
            <person name="Losada L.S."/>
            <person name="Zafar N."/>
            <person name="Nierman W."/>
        </authorList>
    </citation>
    <scope>NUCLEOTIDE SEQUENCE [LARGE SCALE GENOMIC DNA]</scope>
    <source>
        <strain evidence="10 11">123E</strain>
    </source>
</reference>
<dbReference type="HOGENOM" id="CLU_009923_0_0_1"/>
<dbReference type="InterPro" id="IPR015943">
    <property type="entry name" value="WD40/YVTN_repeat-like_dom_sf"/>
</dbReference>
<dbReference type="GO" id="GO:0030686">
    <property type="term" value="C:90S preribosome"/>
    <property type="evidence" value="ECO:0007669"/>
    <property type="project" value="TreeGrafter"/>
</dbReference>
<dbReference type="Proteomes" id="UP000027456">
    <property type="component" value="Unassembled WGS sequence"/>
</dbReference>
<dbReference type="PANTHER" id="PTHR14927:SF0">
    <property type="entry name" value="NUCLEOLAR PROTEIN 10"/>
    <property type="match status" value="1"/>
</dbReference>
<evidence type="ECO:0000256" key="2">
    <source>
        <dbReference type="ARBA" id="ARBA00005264"/>
    </source>
</evidence>
<feature type="region of interest" description="Disordered" evidence="6">
    <location>
        <begin position="621"/>
        <end position="689"/>
    </location>
</feature>
<dbReference type="Pfam" id="PF23097">
    <property type="entry name" value="NOL10_2nd"/>
    <property type="match status" value="1"/>
</dbReference>
<dbReference type="AlphaFoldDB" id="A0A074SPG6"/>
<evidence type="ECO:0000256" key="3">
    <source>
        <dbReference type="ARBA" id="ARBA00022574"/>
    </source>
</evidence>
<keyword evidence="3" id="KW-0853">WD repeat</keyword>
<evidence type="ECO:0000259" key="7">
    <source>
        <dbReference type="Pfam" id="PF08159"/>
    </source>
</evidence>
<name>A0A074SPG6_9AGAM</name>
<dbReference type="InterPro" id="IPR056551">
    <property type="entry name" value="Beta-prop_NOL10_N"/>
</dbReference>
<dbReference type="InterPro" id="IPR036322">
    <property type="entry name" value="WD40_repeat_dom_sf"/>
</dbReference>
<evidence type="ECO:0000259" key="8">
    <source>
        <dbReference type="Pfam" id="PF23097"/>
    </source>
</evidence>
<dbReference type="GO" id="GO:0000462">
    <property type="term" value="P:maturation of SSU-rRNA from tricistronic rRNA transcript (SSU-rRNA, 5.8S rRNA, LSU-rRNA)"/>
    <property type="evidence" value="ECO:0007669"/>
    <property type="project" value="TreeGrafter"/>
</dbReference>
<dbReference type="Pfam" id="PF08159">
    <property type="entry name" value="NUC153"/>
    <property type="match status" value="1"/>
</dbReference>
<dbReference type="SUPFAM" id="SSF50978">
    <property type="entry name" value="WD40 repeat-like"/>
    <property type="match status" value="1"/>
</dbReference>
<dbReference type="Pfam" id="PF23098">
    <property type="entry name" value="Beta-prop_NOL10_N"/>
    <property type="match status" value="1"/>
</dbReference>
<evidence type="ECO:0000256" key="5">
    <source>
        <dbReference type="ARBA" id="ARBA00023242"/>
    </source>
</evidence>
<dbReference type="InterPro" id="IPR012580">
    <property type="entry name" value="NUC153"/>
</dbReference>
<protein>
    <submittedName>
        <fullName evidence="10">Ribosome biogenesis enp2-like protein</fullName>
    </submittedName>
</protein>
<dbReference type="InterPro" id="IPR040382">
    <property type="entry name" value="NOL10/Enp2"/>
</dbReference>
<dbReference type="EMBL" id="AZST01000136">
    <property type="protein sequence ID" value="KEP51907.1"/>
    <property type="molecule type" value="Genomic_DNA"/>
</dbReference>
<dbReference type="InterPro" id="IPR056550">
    <property type="entry name" value="NOL10_2nd"/>
</dbReference>
<dbReference type="OrthoDB" id="273340at2759"/>
<proteinExistence type="inferred from homology"/>
<feature type="compositionally biased region" description="Basic and acidic residues" evidence="6">
    <location>
        <begin position="629"/>
        <end position="641"/>
    </location>
</feature>
<comment type="similarity">
    <text evidence="2">Belongs to the WD repeat NOL10/ENP2 family.</text>
</comment>
<evidence type="ECO:0000256" key="6">
    <source>
        <dbReference type="SAM" id="MobiDB-lite"/>
    </source>
</evidence>
<keyword evidence="4" id="KW-0677">Repeat</keyword>
<gene>
    <name evidence="10" type="ORF">V565_053860</name>
</gene>